<keyword evidence="5 11" id="KW-0808">Transferase</keyword>
<protein>
    <recommendedName>
        <fullName evidence="2 11">Chitin synthase</fullName>
        <ecNumber evidence="2 11">2.4.1.16</ecNumber>
    </recommendedName>
</protein>
<dbReference type="GO" id="GO:0004100">
    <property type="term" value="F:chitin synthase activity"/>
    <property type="evidence" value="ECO:0007669"/>
    <property type="project" value="UniProtKB-UniRule"/>
</dbReference>
<dbReference type="Pfam" id="PF08407">
    <property type="entry name" value="Chitin_synth_1N"/>
    <property type="match status" value="1"/>
</dbReference>
<keyword evidence="3 11" id="KW-1003">Cell membrane</keyword>
<comment type="caution">
    <text evidence="14">The sequence shown here is derived from an EMBL/GenBank/DDBJ whole genome shotgun (WGS) entry which is preliminary data.</text>
</comment>
<proteinExistence type="inferred from homology"/>
<dbReference type="GO" id="GO:0006031">
    <property type="term" value="P:chitin biosynthetic process"/>
    <property type="evidence" value="ECO:0007669"/>
    <property type="project" value="UniProtKB-UniRule"/>
</dbReference>
<dbReference type="RefSeq" id="XP_026607014.1">
    <property type="nucleotide sequence ID" value="XM_026743851.1"/>
</dbReference>
<keyword evidence="15" id="KW-1185">Reference proteome</keyword>
<evidence type="ECO:0000256" key="10">
    <source>
        <dbReference type="ARBA" id="ARBA00046324"/>
    </source>
</evidence>
<comment type="subcellular location">
    <subcellularLocation>
        <location evidence="1 11">Cell membrane</location>
        <topology evidence="1 11">Multi-pass membrane protein</topology>
    </subcellularLocation>
</comment>
<keyword evidence="7 11" id="KW-1133">Transmembrane helix</keyword>
<evidence type="ECO:0000256" key="1">
    <source>
        <dbReference type="ARBA" id="ARBA00004651"/>
    </source>
</evidence>
<feature type="transmembrane region" description="Helical" evidence="11">
    <location>
        <begin position="573"/>
        <end position="595"/>
    </location>
</feature>
<comment type="similarity">
    <text evidence="10">Belongs to the chitin synthase family. Class I subfamily.</text>
</comment>
<organism evidence="14 15">
    <name type="scientific">Aspergillus mulundensis</name>
    <dbReference type="NCBI Taxonomy" id="1810919"/>
    <lineage>
        <taxon>Eukaryota</taxon>
        <taxon>Fungi</taxon>
        <taxon>Dikarya</taxon>
        <taxon>Ascomycota</taxon>
        <taxon>Pezizomycotina</taxon>
        <taxon>Eurotiomycetes</taxon>
        <taxon>Eurotiomycetidae</taxon>
        <taxon>Eurotiales</taxon>
        <taxon>Aspergillaceae</taxon>
        <taxon>Aspergillus</taxon>
        <taxon>Aspergillus subgen. Nidulantes</taxon>
    </lineage>
</organism>
<dbReference type="AlphaFoldDB" id="A0A3D8SUU1"/>
<feature type="domain" description="Chitin synthase N-terminal" evidence="13">
    <location>
        <begin position="47"/>
        <end position="109"/>
    </location>
</feature>
<dbReference type="GeneID" id="38112205"/>
<evidence type="ECO:0000259" key="13">
    <source>
        <dbReference type="Pfam" id="PF08407"/>
    </source>
</evidence>
<evidence type="ECO:0000256" key="2">
    <source>
        <dbReference type="ARBA" id="ARBA00012543"/>
    </source>
</evidence>
<evidence type="ECO:0000256" key="5">
    <source>
        <dbReference type="ARBA" id="ARBA00022679"/>
    </source>
</evidence>
<comment type="function">
    <text evidence="11">Polymerizes chitin, a structural polymer of the cell wall and septum, by transferring the sugar moiety of UDP-GlcNAc to the non-reducing end of the growing chitin polymer.</text>
</comment>
<evidence type="ECO:0000256" key="12">
    <source>
        <dbReference type="SAM" id="MobiDB-lite"/>
    </source>
</evidence>
<feature type="transmembrane region" description="Helical" evidence="11">
    <location>
        <begin position="607"/>
        <end position="625"/>
    </location>
</feature>
<keyword evidence="9 11" id="KW-0961">Cell wall biogenesis/degradation</keyword>
<evidence type="ECO:0000256" key="6">
    <source>
        <dbReference type="ARBA" id="ARBA00022692"/>
    </source>
</evidence>
<dbReference type="Pfam" id="PF01644">
    <property type="entry name" value="Chitin_synth_1"/>
    <property type="match status" value="1"/>
</dbReference>
<dbReference type="InterPro" id="IPR004835">
    <property type="entry name" value="Chitin_synth"/>
</dbReference>
<evidence type="ECO:0000256" key="7">
    <source>
        <dbReference type="ARBA" id="ARBA00022989"/>
    </source>
</evidence>
<evidence type="ECO:0000313" key="15">
    <source>
        <dbReference type="Proteomes" id="UP000256690"/>
    </source>
</evidence>
<keyword evidence="4 11" id="KW-0328">Glycosyltransferase</keyword>
<keyword evidence="8 11" id="KW-0472">Membrane</keyword>
<dbReference type="GO" id="GO:0005886">
    <property type="term" value="C:plasma membrane"/>
    <property type="evidence" value="ECO:0007669"/>
    <property type="project" value="UniProtKB-SubCell"/>
</dbReference>
<dbReference type="GO" id="GO:0030428">
    <property type="term" value="C:cell septum"/>
    <property type="evidence" value="ECO:0007669"/>
    <property type="project" value="TreeGrafter"/>
</dbReference>
<dbReference type="PANTHER" id="PTHR22914:SF9">
    <property type="entry name" value="CHITIN SYNTHASE 1"/>
    <property type="match status" value="1"/>
</dbReference>
<feature type="transmembrane region" description="Helical" evidence="11">
    <location>
        <begin position="494"/>
        <end position="513"/>
    </location>
</feature>
<dbReference type="GO" id="GO:0071555">
    <property type="term" value="P:cell wall organization"/>
    <property type="evidence" value="ECO:0007669"/>
    <property type="project" value="UniProtKB-KW"/>
</dbReference>
<evidence type="ECO:0000256" key="4">
    <source>
        <dbReference type="ARBA" id="ARBA00022676"/>
    </source>
</evidence>
<accession>A0A3D8SUU1</accession>
<name>A0A3D8SUU1_9EURO</name>
<sequence length="779" mass="87803">MEQDSFDADVEFIPPELCSRRTWTEPVTAGPTTELVPVERPRPAPEADLIYGNVVVTGPVHSKIRGKVSDDEEEFATVRYSALTCEPAMFEKERFTLRQKLYISPRRTELLITVPLCGKSGTDLGRTLTSIFANIQFICDQKAKMWKRRGWKKCVVCILADGRSRLTDEAKAALSLLGLWQPALAVHDVGGKKVLAHLFEHTTRVRLRGGTIHPVPEYLETPVQMILCLNESRQGMEDCDRWLTEAIMPELDPRMCVFVPAGVMPSSDAIYRLWERLDLHPRCWGAVGRTDMGASVLTWALNPLAAAHGMQLKLQGLLDNPLQSFMGFAPVLPIQLSIFRCKQEMVKCEETSPGDLEDGSIRARSMPSAWHSCISDRRRWAFGVLSQYRSRYRLDYVCKAKAHVPAPSFREYLIRRQNYMQDRVTFVINALSTMRSIAGIFRKFKFMILLVYLCLELIFSWFAIGNTFLVFFFINHYFTSESIIGQHGSGTETAILTLYSFLLAISTLCGLSHQPRSRRLGVVRALITAGWMLLAVYLLAAIIVVAVKTTKPTFHDMMDAGMGFHGWFSELRFFIAILPLVAIYAIWLLTSLLFLDPWIVLTASIQHVLCILVHVNFMNISAFMYTGTSASELGQQDASKDEKAPPTNYSFDHRGRIKVNSDNDEDLDNAYVRIMQDLEDRKGQDLQAAKLPPSSECGQGVYPEKVVIGWAWSNLVLCAVILNTLPSVRHDSAGDELRNINTGASTLYLLIVFWALGCLEAVKFCGALLYIIKEAIYFF</sequence>
<dbReference type="Proteomes" id="UP000256690">
    <property type="component" value="Unassembled WGS sequence"/>
</dbReference>
<evidence type="ECO:0000313" key="14">
    <source>
        <dbReference type="EMBL" id="RDW90060.1"/>
    </source>
</evidence>
<dbReference type="PANTHER" id="PTHR22914">
    <property type="entry name" value="CHITIN SYNTHASE"/>
    <property type="match status" value="1"/>
</dbReference>
<feature type="transmembrane region" description="Helical" evidence="11">
    <location>
        <begin position="707"/>
        <end position="726"/>
    </location>
</feature>
<evidence type="ECO:0000256" key="9">
    <source>
        <dbReference type="ARBA" id="ARBA00023316"/>
    </source>
</evidence>
<feature type="transmembrane region" description="Helical" evidence="11">
    <location>
        <begin position="448"/>
        <end position="474"/>
    </location>
</feature>
<keyword evidence="6 11" id="KW-0812">Transmembrane</keyword>
<dbReference type="EMBL" id="PVWQ01000002">
    <property type="protein sequence ID" value="RDW90060.1"/>
    <property type="molecule type" value="Genomic_DNA"/>
</dbReference>
<dbReference type="EC" id="2.4.1.16" evidence="2 11"/>
<comment type="catalytic activity">
    <reaction evidence="11">
        <text>[(1-&gt;4)-N-acetyl-beta-D-glucosaminyl](n) + UDP-N-acetyl-alpha-D-glucosamine = [(1-&gt;4)-N-acetyl-beta-D-glucosaminyl](n+1) + UDP + H(+)</text>
        <dbReference type="Rhea" id="RHEA:16637"/>
        <dbReference type="Rhea" id="RHEA-COMP:9593"/>
        <dbReference type="Rhea" id="RHEA-COMP:9595"/>
        <dbReference type="ChEBI" id="CHEBI:15378"/>
        <dbReference type="ChEBI" id="CHEBI:17029"/>
        <dbReference type="ChEBI" id="CHEBI:57705"/>
        <dbReference type="ChEBI" id="CHEBI:58223"/>
        <dbReference type="EC" id="2.4.1.16"/>
    </reaction>
</comment>
<feature type="transmembrane region" description="Helical" evidence="11">
    <location>
        <begin position="747"/>
        <end position="772"/>
    </location>
</feature>
<dbReference type="STRING" id="1810919.A0A3D8SUU1"/>
<evidence type="ECO:0000256" key="8">
    <source>
        <dbReference type="ARBA" id="ARBA00023136"/>
    </source>
</evidence>
<evidence type="ECO:0000256" key="3">
    <source>
        <dbReference type="ARBA" id="ARBA00022475"/>
    </source>
</evidence>
<evidence type="ECO:0000256" key="11">
    <source>
        <dbReference type="RuleBase" id="RU366040"/>
    </source>
</evidence>
<feature type="transmembrane region" description="Helical" evidence="11">
    <location>
        <begin position="424"/>
        <end position="441"/>
    </location>
</feature>
<reference evidence="14 15" key="1">
    <citation type="journal article" date="2018" name="IMA Fungus">
        <title>IMA Genome-F 9: Draft genome sequence of Annulohypoxylon stygium, Aspergillus mulundensis, Berkeleyomyces basicola (syn. Thielaviopsis basicola), Ceratocystis smalleyi, two Cercospora beticola strains, Coleophoma cylindrospora, Fusarium fracticaudum, Phialophora cf. hyalina, and Morchella septimelata.</title>
        <authorList>
            <person name="Wingfield B.D."/>
            <person name="Bills G.F."/>
            <person name="Dong Y."/>
            <person name="Huang W."/>
            <person name="Nel W.J."/>
            <person name="Swalarsk-Parry B.S."/>
            <person name="Vaghefi N."/>
            <person name="Wilken P.M."/>
            <person name="An Z."/>
            <person name="de Beer Z.W."/>
            <person name="De Vos L."/>
            <person name="Chen L."/>
            <person name="Duong T.A."/>
            <person name="Gao Y."/>
            <person name="Hammerbacher A."/>
            <person name="Kikkert J.R."/>
            <person name="Li Y."/>
            <person name="Li H."/>
            <person name="Li K."/>
            <person name="Li Q."/>
            <person name="Liu X."/>
            <person name="Ma X."/>
            <person name="Naidoo K."/>
            <person name="Pethybridge S.J."/>
            <person name="Sun J."/>
            <person name="Steenkamp E.T."/>
            <person name="van der Nest M.A."/>
            <person name="van Wyk S."/>
            <person name="Wingfield M.J."/>
            <person name="Xiong C."/>
            <person name="Yue Q."/>
            <person name="Zhang X."/>
        </authorList>
    </citation>
    <scope>NUCLEOTIDE SEQUENCE [LARGE SCALE GENOMIC DNA]</scope>
    <source>
        <strain evidence="14 15">DSM 5745</strain>
    </source>
</reference>
<dbReference type="OrthoDB" id="2429941at2759"/>
<feature type="region of interest" description="Disordered" evidence="12">
    <location>
        <begin position="635"/>
        <end position="655"/>
    </location>
</feature>
<gene>
    <name evidence="14" type="ORF">DSM5745_01835</name>
</gene>
<dbReference type="InterPro" id="IPR013616">
    <property type="entry name" value="Chitin_synth_N"/>
</dbReference>
<feature type="transmembrane region" description="Helical" evidence="11">
    <location>
        <begin position="525"/>
        <end position="547"/>
    </location>
</feature>